<sequence>MTNEELDLDGILRRLLELRAPQGKLKDFRFTAQECTYVADKARAIFASEPIMADLEPPLTICGDIHGQFRDLLRIIAEDRMPPYRNYLFLGDYVDRGQQSLEVLLFLYVLKIKYPANMFLLRGNHESIRLNSAYGFLSECQARSTTEVFRKFNDSFAYMPLVAIVGRKMFCCHGGIPKGLLNLSQIRKIKRPLTEIADDSIECDLLWADPGKTDGWTENERGVSWCFGEKQLNDFLDKFGFDVLVRGHEVVRNGYEFFGNRRCVTLFSAANYCNEFPNSIGIMHVGKDLLCSFSVLKPHRVPPGPDPFRKPRSKKNL</sequence>
<keyword evidence="10" id="KW-1185">Reference proteome</keyword>
<comment type="catalytic activity">
    <reaction evidence="7 8">
        <text>O-phospho-L-threonyl-[protein] + H2O = L-threonyl-[protein] + phosphate</text>
        <dbReference type="Rhea" id="RHEA:47004"/>
        <dbReference type="Rhea" id="RHEA-COMP:11060"/>
        <dbReference type="Rhea" id="RHEA-COMP:11605"/>
        <dbReference type="ChEBI" id="CHEBI:15377"/>
        <dbReference type="ChEBI" id="CHEBI:30013"/>
        <dbReference type="ChEBI" id="CHEBI:43474"/>
        <dbReference type="ChEBI" id="CHEBI:61977"/>
        <dbReference type="EC" id="3.1.3.16"/>
    </reaction>
</comment>
<comment type="catalytic activity">
    <reaction evidence="6">
        <text>O-phospho-L-seryl-[protein] + H2O = L-seryl-[protein] + phosphate</text>
        <dbReference type="Rhea" id="RHEA:20629"/>
        <dbReference type="Rhea" id="RHEA-COMP:9863"/>
        <dbReference type="Rhea" id="RHEA-COMP:11604"/>
        <dbReference type="ChEBI" id="CHEBI:15377"/>
        <dbReference type="ChEBI" id="CHEBI:29999"/>
        <dbReference type="ChEBI" id="CHEBI:43474"/>
        <dbReference type="ChEBI" id="CHEBI:83421"/>
        <dbReference type="EC" id="3.1.3.16"/>
    </reaction>
</comment>
<dbReference type="PANTHER" id="PTHR11668">
    <property type="entry name" value="SERINE/THREONINE PROTEIN PHOSPHATASE"/>
    <property type="match status" value="1"/>
</dbReference>
<dbReference type="GeneID" id="100900287"/>
<comment type="cofactor">
    <cofactor evidence="1">
        <name>Mn(2+)</name>
        <dbReference type="ChEBI" id="CHEBI:29035"/>
    </cofactor>
</comment>
<evidence type="ECO:0000256" key="7">
    <source>
        <dbReference type="ARBA" id="ARBA00048336"/>
    </source>
</evidence>
<dbReference type="InterPro" id="IPR004843">
    <property type="entry name" value="Calcineurin-like_PHP"/>
</dbReference>
<dbReference type="AlphaFoldDB" id="A0AAJ7L3L9"/>
<dbReference type="EC" id="3.1.3.16" evidence="8"/>
<keyword evidence="3 8" id="KW-0378">Hydrolase</keyword>
<dbReference type="GO" id="GO:0046872">
    <property type="term" value="F:metal ion binding"/>
    <property type="evidence" value="ECO:0007669"/>
    <property type="project" value="UniProtKB-KW"/>
</dbReference>
<dbReference type="Gene3D" id="3.60.21.10">
    <property type="match status" value="1"/>
</dbReference>
<name>A0AAJ7L3L9_9ACAR</name>
<dbReference type="PRINTS" id="PR00114">
    <property type="entry name" value="STPHPHTASE"/>
</dbReference>
<evidence type="ECO:0000256" key="1">
    <source>
        <dbReference type="ARBA" id="ARBA00001936"/>
    </source>
</evidence>
<comment type="similarity">
    <text evidence="8">Belongs to the PPP phosphatase family.</text>
</comment>
<gene>
    <name evidence="11" type="primary">LOC100900287</name>
</gene>
<dbReference type="Proteomes" id="UP000694867">
    <property type="component" value="Unplaced"/>
</dbReference>
<dbReference type="KEGG" id="goe:100900287"/>
<evidence type="ECO:0000259" key="9">
    <source>
        <dbReference type="PROSITE" id="PS00125"/>
    </source>
</evidence>
<keyword evidence="4" id="KW-0904">Protein phosphatase</keyword>
<evidence type="ECO:0000256" key="5">
    <source>
        <dbReference type="ARBA" id="ARBA00023211"/>
    </source>
</evidence>
<dbReference type="PANTHER" id="PTHR11668:SF300">
    <property type="entry name" value="SERINE_THREONINE-PROTEIN PHOSPHATASE"/>
    <property type="match status" value="1"/>
</dbReference>
<evidence type="ECO:0000256" key="6">
    <source>
        <dbReference type="ARBA" id="ARBA00047761"/>
    </source>
</evidence>
<dbReference type="GO" id="GO:0004722">
    <property type="term" value="F:protein serine/threonine phosphatase activity"/>
    <property type="evidence" value="ECO:0007669"/>
    <property type="project" value="UniProtKB-EC"/>
</dbReference>
<accession>A0AAJ7L3L9</accession>
<dbReference type="RefSeq" id="XP_018494763.2">
    <property type="nucleotide sequence ID" value="XM_018639247.2"/>
</dbReference>
<evidence type="ECO:0000256" key="3">
    <source>
        <dbReference type="ARBA" id="ARBA00022801"/>
    </source>
</evidence>
<dbReference type="PROSITE" id="PS00125">
    <property type="entry name" value="SER_THR_PHOSPHATASE"/>
    <property type="match status" value="1"/>
</dbReference>
<organism evidence="10 11">
    <name type="scientific">Galendromus occidentalis</name>
    <name type="common">western predatory mite</name>
    <dbReference type="NCBI Taxonomy" id="34638"/>
    <lineage>
        <taxon>Eukaryota</taxon>
        <taxon>Metazoa</taxon>
        <taxon>Ecdysozoa</taxon>
        <taxon>Arthropoda</taxon>
        <taxon>Chelicerata</taxon>
        <taxon>Arachnida</taxon>
        <taxon>Acari</taxon>
        <taxon>Parasitiformes</taxon>
        <taxon>Mesostigmata</taxon>
        <taxon>Gamasina</taxon>
        <taxon>Phytoseioidea</taxon>
        <taxon>Phytoseiidae</taxon>
        <taxon>Typhlodrominae</taxon>
        <taxon>Galendromus</taxon>
    </lineage>
</organism>
<proteinExistence type="inferred from homology"/>
<dbReference type="GO" id="GO:0005737">
    <property type="term" value="C:cytoplasm"/>
    <property type="evidence" value="ECO:0007669"/>
    <property type="project" value="TreeGrafter"/>
</dbReference>
<dbReference type="SMART" id="SM00156">
    <property type="entry name" value="PP2Ac"/>
    <property type="match status" value="1"/>
</dbReference>
<keyword evidence="2" id="KW-0479">Metal-binding</keyword>
<evidence type="ECO:0000313" key="10">
    <source>
        <dbReference type="Proteomes" id="UP000694867"/>
    </source>
</evidence>
<evidence type="ECO:0000256" key="8">
    <source>
        <dbReference type="RuleBase" id="RU004273"/>
    </source>
</evidence>
<evidence type="ECO:0000313" key="11">
    <source>
        <dbReference type="RefSeq" id="XP_018494763.2"/>
    </source>
</evidence>
<dbReference type="InterPro" id="IPR050341">
    <property type="entry name" value="PP1_catalytic_subunit"/>
</dbReference>
<feature type="domain" description="Serine/threonine specific protein phosphatases" evidence="9">
    <location>
        <begin position="121"/>
        <end position="126"/>
    </location>
</feature>
<dbReference type="GO" id="GO:0005634">
    <property type="term" value="C:nucleus"/>
    <property type="evidence" value="ECO:0007669"/>
    <property type="project" value="TreeGrafter"/>
</dbReference>
<dbReference type="InterPro" id="IPR029052">
    <property type="entry name" value="Metallo-depent_PP-like"/>
</dbReference>
<dbReference type="Pfam" id="PF00149">
    <property type="entry name" value="Metallophos"/>
    <property type="match status" value="1"/>
</dbReference>
<dbReference type="SUPFAM" id="SSF56300">
    <property type="entry name" value="Metallo-dependent phosphatases"/>
    <property type="match status" value="1"/>
</dbReference>
<keyword evidence="5" id="KW-0464">Manganese</keyword>
<evidence type="ECO:0000256" key="2">
    <source>
        <dbReference type="ARBA" id="ARBA00022723"/>
    </source>
</evidence>
<reference evidence="11" key="1">
    <citation type="submission" date="2025-08" db="UniProtKB">
        <authorList>
            <consortium name="RefSeq"/>
        </authorList>
    </citation>
    <scope>IDENTIFICATION</scope>
</reference>
<protein>
    <recommendedName>
        <fullName evidence="8">Serine/threonine-protein phosphatase</fullName>
        <ecNumber evidence="8">3.1.3.16</ecNumber>
    </recommendedName>
</protein>
<evidence type="ECO:0000256" key="4">
    <source>
        <dbReference type="ARBA" id="ARBA00022912"/>
    </source>
</evidence>
<dbReference type="InterPro" id="IPR006186">
    <property type="entry name" value="Ser/Thr-sp_prot-phosphatase"/>
</dbReference>